<protein>
    <submittedName>
        <fullName evidence="2">MaoC family dehydratase N-terminal domain-containing protein</fullName>
    </submittedName>
</protein>
<dbReference type="PANTHER" id="PTHR28152">
    <property type="entry name" value="HYDROXYACYL-THIOESTER DEHYDRATASE TYPE 2, MITOCHONDRIAL"/>
    <property type="match status" value="1"/>
</dbReference>
<dbReference type="EMBL" id="BAAATD010000001">
    <property type="protein sequence ID" value="GAA2582253.1"/>
    <property type="molecule type" value="Genomic_DNA"/>
</dbReference>
<reference evidence="3" key="1">
    <citation type="journal article" date="2019" name="Int. J. Syst. Evol. Microbiol.">
        <title>The Global Catalogue of Microorganisms (GCM) 10K type strain sequencing project: providing services to taxonomists for standard genome sequencing and annotation.</title>
        <authorList>
            <consortium name="The Broad Institute Genomics Platform"/>
            <consortium name="The Broad Institute Genome Sequencing Center for Infectious Disease"/>
            <person name="Wu L."/>
            <person name="Ma J."/>
        </authorList>
    </citation>
    <scope>NUCLEOTIDE SEQUENCE [LARGE SCALE GENOMIC DNA]</scope>
    <source>
        <strain evidence="3">JCM 6833</strain>
    </source>
</reference>
<organism evidence="2 3">
    <name type="scientific">Actinomadura fulvescens</name>
    <dbReference type="NCBI Taxonomy" id="46160"/>
    <lineage>
        <taxon>Bacteria</taxon>
        <taxon>Bacillati</taxon>
        <taxon>Actinomycetota</taxon>
        <taxon>Actinomycetes</taxon>
        <taxon>Streptosporangiales</taxon>
        <taxon>Thermomonosporaceae</taxon>
        <taxon>Actinomadura</taxon>
    </lineage>
</organism>
<gene>
    <name evidence="2" type="ORF">GCM10010411_13700</name>
</gene>
<dbReference type="Proteomes" id="UP001501509">
    <property type="component" value="Unassembled WGS sequence"/>
</dbReference>
<dbReference type="Pfam" id="PF13452">
    <property type="entry name" value="FAS1_DH_region"/>
    <property type="match status" value="1"/>
</dbReference>
<dbReference type="SUPFAM" id="SSF54637">
    <property type="entry name" value="Thioesterase/thiol ester dehydrase-isomerase"/>
    <property type="match status" value="2"/>
</dbReference>
<dbReference type="InterPro" id="IPR039569">
    <property type="entry name" value="FAS1-like_DH_region"/>
</dbReference>
<evidence type="ECO:0000259" key="1">
    <source>
        <dbReference type="Pfam" id="PF13452"/>
    </source>
</evidence>
<keyword evidence="3" id="KW-1185">Reference proteome</keyword>
<comment type="caution">
    <text evidence="2">The sequence shown here is derived from an EMBL/GenBank/DDBJ whole genome shotgun (WGS) entry which is preliminary data.</text>
</comment>
<name>A0ABP6BQI4_9ACTN</name>
<dbReference type="RefSeq" id="WP_344538672.1">
    <property type="nucleotide sequence ID" value="NZ_BAAATD010000001.1"/>
</dbReference>
<dbReference type="InterPro" id="IPR052741">
    <property type="entry name" value="Mitochondrial_HTD2"/>
</dbReference>
<evidence type="ECO:0000313" key="3">
    <source>
        <dbReference type="Proteomes" id="UP001501509"/>
    </source>
</evidence>
<evidence type="ECO:0000313" key="2">
    <source>
        <dbReference type="EMBL" id="GAA2582253.1"/>
    </source>
</evidence>
<proteinExistence type="predicted"/>
<dbReference type="InterPro" id="IPR029069">
    <property type="entry name" value="HotDog_dom_sf"/>
</dbReference>
<accession>A0ABP6BQI4</accession>
<feature type="domain" description="FAS1-like dehydratase" evidence="1">
    <location>
        <begin position="68"/>
        <end position="132"/>
    </location>
</feature>
<dbReference type="PANTHER" id="PTHR28152:SF1">
    <property type="entry name" value="HYDROXYACYL-THIOESTER DEHYDRATASE TYPE 2, MITOCHONDRIAL"/>
    <property type="match status" value="1"/>
</dbReference>
<dbReference type="Gene3D" id="3.10.129.10">
    <property type="entry name" value="Hotdog Thioesterase"/>
    <property type="match status" value="2"/>
</dbReference>
<sequence length="276" mass="29761">MIGIDGWSPAPQETTERIDAAPALALAGLLDVEPPVDVLPPLWQWLHFLDRLPQAALGPDGHPRDGRFLPPIPDRRRMFAGGRCAFHDAIRFGDTITRRAELASTVLKQGRSGELLFVTVRLTYLRDGTEIAVEEQDLVYRSGAPDAAPDAVAVSYEPPEADGDWLLPFTADPVSLFRFSALTYNAHRIHYDAAYATQVEGHAGLVVHGPLLAILCLELPRRAGLPVRELAFRARRPVYAGQPIVVTGSPNGDLAVQAPGGVTAVTATFGPAPSND</sequence>